<proteinExistence type="predicted"/>
<evidence type="ECO:0000313" key="3">
    <source>
        <dbReference type="Proteomes" id="UP000092445"/>
    </source>
</evidence>
<dbReference type="EnsemblMetazoa" id="GPAI039253-RA">
    <property type="protein sequence ID" value="GPAI039253-PA"/>
    <property type="gene ID" value="GPAI039253"/>
</dbReference>
<feature type="compositionally biased region" description="Pro residues" evidence="1">
    <location>
        <begin position="40"/>
        <end position="59"/>
    </location>
</feature>
<accession>A0A1B0AAD6</accession>
<sequence>MPLPESSRGVPGPPLAGEFFIPSKPDPSPPVPLSTGPIEFGPPPIGPIPPGPPLPPSGPPIGNSGFNIEYILSPGPPGPACVLSCGEGIIGVPGPGGPFDPGPGGLPPAPIPIGGIPPGPGVGPLIPPGPPYPIGPIPPGPRGGFMRGFIGPIPPGRVGSMLIYPEKDRIFKVGSRKRAFEKLTLHPSKNNTVLAEAAIDKIMQTCSPIEEAFFLNYKD</sequence>
<dbReference type="STRING" id="7398.A0A1B0AAD6"/>
<protein>
    <submittedName>
        <fullName evidence="2">Uncharacterized protein</fullName>
    </submittedName>
</protein>
<reference evidence="3" key="1">
    <citation type="submission" date="2014-03" db="EMBL/GenBank/DDBJ databases">
        <authorList>
            <person name="Aksoy S."/>
            <person name="Warren W."/>
            <person name="Wilson R.K."/>
        </authorList>
    </citation>
    <scope>NUCLEOTIDE SEQUENCE [LARGE SCALE GENOMIC DNA]</scope>
    <source>
        <strain evidence="3">IAEA</strain>
    </source>
</reference>
<dbReference type="VEuPathDB" id="VectorBase:GPAI039253"/>
<evidence type="ECO:0000313" key="2">
    <source>
        <dbReference type="EnsemblMetazoa" id="GPAI039253-PA"/>
    </source>
</evidence>
<keyword evidence="3" id="KW-1185">Reference proteome</keyword>
<dbReference type="AlphaFoldDB" id="A0A1B0AAD6"/>
<name>A0A1B0AAD6_GLOPL</name>
<feature type="region of interest" description="Disordered" evidence="1">
    <location>
        <begin position="1"/>
        <end position="61"/>
    </location>
</feature>
<organism evidence="2 3">
    <name type="scientific">Glossina pallidipes</name>
    <name type="common">Tsetse fly</name>
    <dbReference type="NCBI Taxonomy" id="7398"/>
    <lineage>
        <taxon>Eukaryota</taxon>
        <taxon>Metazoa</taxon>
        <taxon>Ecdysozoa</taxon>
        <taxon>Arthropoda</taxon>
        <taxon>Hexapoda</taxon>
        <taxon>Insecta</taxon>
        <taxon>Pterygota</taxon>
        <taxon>Neoptera</taxon>
        <taxon>Endopterygota</taxon>
        <taxon>Diptera</taxon>
        <taxon>Brachycera</taxon>
        <taxon>Muscomorpha</taxon>
        <taxon>Hippoboscoidea</taxon>
        <taxon>Glossinidae</taxon>
        <taxon>Glossina</taxon>
    </lineage>
</organism>
<dbReference type="Proteomes" id="UP000092445">
    <property type="component" value="Unassembled WGS sequence"/>
</dbReference>
<evidence type="ECO:0000256" key="1">
    <source>
        <dbReference type="SAM" id="MobiDB-lite"/>
    </source>
</evidence>
<reference evidence="2" key="2">
    <citation type="submission" date="2020-05" db="UniProtKB">
        <authorList>
            <consortium name="EnsemblMetazoa"/>
        </authorList>
    </citation>
    <scope>IDENTIFICATION</scope>
    <source>
        <strain evidence="2">IAEA</strain>
    </source>
</reference>